<dbReference type="EMBL" id="JBHUNF010000002">
    <property type="protein sequence ID" value="MFD2674582.1"/>
    <property type="molecule type" value="Genomic_DNA"/>
</dbReference>
<keyword evidence="2" id="KW-1185">Reference proteome</keyword>
<dbReference type="Proteomes" id="UP001597453">
    <property type="component" value="Unassembled WGS sequence"/>
</dbReference>
<proteinExistence type="predicted"/>
<name>A0ABW5RHL2_9MICO</name>
<comment type="caution">
    <text evidence="1">The sequence shown here is derived from an EMBL/GenBank/DDBJ whole genome shotgun (WGS) entry which is preliminary data.</text>
</comment>
<evidence type="ECO:0000313" key="1">
    <source>
        <dbReference type="EMBL" id="MFD2674582.1"/>
    </source>
</evidence>
<evidence type="ECO:0000313" key="2">
    <source>
        <dbReference type="Proteomes" id="UP001597453"/>
    </source>
</evidence>
<accession>A0ABW5RHL2</accession>
<organism evidence="1 2">
    <name type="scientific">Gulosibacter bifidus</name>
    <dbReference type="NCBI Taxonomy" id="272239"/>
    <lineage>
        <taxon>Bacteria</taxon>
        <taxon>Bacillati</taxon>
        <taxon>Actinomycetota</taxon>
        <taxon>Actinomycetes</taxon>
        <taxon>Micrococcales</taxon>
        <taxon>Microbacteriaceae</taxon>
        <taxon>Gulosibacter</taxon>
    </lineage>
</organism>
<reference evidence="2" key="1">
    <citation type="journal article" date="2019" name="Int. J. Syst. Evol. Microbiol.">
        <title>The Global Catalogue of Microorganisms (GCM) 10K type strain sequencing project: providing services to taxonomists for standard genome sequencing and annotation.</title>
        <authorList>
            <consortium name="The Broad Institute Genomics Platform"/>
            <consortium name="The Broad Institute Genome Sequencing Center for Infectious Disease"/>
            <person name="Wu L."/>
            <person name="Ma J."/>
        </authorList>
    </citation>
    <scope>NUCLEOTIDE SEQUENCE [LARGE SCALE GENOMIC DNA]</scope>
    <source>
        <strain evidence="2">TISTR 1511</strain>
    </source>
</reference>
<sequence length="126" mass="13900">MSNEEEERNDTFKRELSTCNDYFAPPESWDGSYSYMGGLGVELKTPAAAEDSVEIIAAELAKQGEWSQLERSDTDRGPTVSAWSDDGFDVSVRAIANSDKGPMVAMSAYSPCFYPAESPWPRNSEI</sequence>
<gene>
    <name evidence="1" type="ORF">ACFSUQ_04615</name>
</gene>
<protein>
    <submittedName>
        <fullName evidence="1">Uncharacterized protein</fullName>
    </submittedName>
</protein>
<dbReference type="RefSeq" id="WP_159421470.1">
    <property type="nucleotide sequence ID" value="NZ_JBHUNF010000002.1"/>
</dbReference>